<dbReference type="SUPFAM" id="SSF52540">
    <property type="entry name" value="P-loop containing nucleoside triphosphate hydrolases"/>
    <property type="match status" value="1"/>
</dbReference>
<dbReference type="GO" id="GO:0016887">
    <property type="term" value="F:ATP hydrolysis activity"/>
    <property type="evidence" value="ECO:0007669"/>
    <property type="project" value="InterPro"/>
</dbReference>
<dbReference type="InterPro" id="IPR027417">
    <property type="entry name" value="P-loop_NTPase"/>
</dbReference>
<reference evidence="5 6" key="1">
    <citation type="submission" date="2013-12" db="EMBL/GenBank/DDBJ databases">
        <title>Draft genome sequence of Caloranaerobacter sp. H53214.</title>
        <authorList>
            <person name="Jiang L.J."/>
            <person name="Shao Z.Z."/>
            <person name="Long M.N."/>
        </authorList>
    </citation>
    <scope>NUCLEOTIDE SEQUENCE [LARGE SCALE GENOMIC DNA]</scope>
    <source>
        <strain evidence="5 6">H53214</strain>
    </source>
</reference>
<accession>A0A096CTM5</accession>
<keyword evidence="3" id="KW-0067">ATP-binding</keyword>
<sequence length="299" mass="34723">MIRVKNLDKYFGNFKALDNVNLNVPKGSIYGLVGPNGAGKTTLIKHLTGIYKQDKGYVEILGEKVYENINIKSKIGYIPDDLYFFPQYTIKNMASYYKRIYPDWNEERYQKLKKVFEIDENKKVNKLSKGMQKQVLFWLTLSIMPKVMILDEPIDGLDPLMRKKVWNLIVEDVAERETTVLISSHNLKELENICDHVGIMHKGKMLIESNLDELKSDVHKIQIAYKNDFPTNLDKELKILYKEKRGSIYLLIVKGNREKIVSTFNKYNPIILDILPLSLEEVFIYELGGAGYEITNIIF</sequence>
<dbReference type="RefSeq" id="WP_035164179.1">
    <property type="nucleotide sequence ID" value="NZ_AZTB01000050.1"/>
</dbReference>
<evidence type="ECO:0000256" key="2">
    <source>
        <dbReference type="ARBA" id="ARBA00022741"/>
    </source>
</evidence>
<evidence type="ECO:0000256" key="3">
    <source>
        <dbReference type="ARBA" id="ARBA00022840"/>
    </source>
</evidence>
<name>A0A096CTM5_9FIRM</name>
<dbReference type="GO" id="GO:0005524">
    <property type="term" value="F:ATP binding"/>
    <property type="evidence" value="ECO:0007669"/>
    <property type="project" value="UniProtKB-KW"/>
</dbReference>
<feature type="domain" description="ABC transporter" evidence="4">
    <location>
        <begin position="2"/>
        <end position="227"/>
    </location>
</feature>
<dbReference type="PROSITE" id="PS50893">
    <property type="entry name" value="ABC_TRANSPORTER_2"/>
    <property type="match status" value="1"/>
</dbReference>
<dbReference type="Pfam" id="PF00005">
    <property type="entry name" value="ABC_tran"/>
    <property type="match status" value="1"/>
</dbReference>
<evidence type="ECO:0000259" key="4">
    <source>
        <dbReference type="PROSITE" id="PS50893"/>
    </source>
</evidence>
<dbReference type="STRING" id="1156417.Y919_09250"/>
<evidence type="ECO:0000256" key="1">
    <source>
        <dbReference type="ARBA" id="ARBA00022448"/>
    </source>
</evidence>
<keyword evidence="1" id="KW-0813">Transport</keyword>
<gene>
    <name evidence="5" type="ORF">Y919_09250</name>
</gene>
<dbReference type="Proteomes" id="UP000029622">
    <property type="component" value="Unassembled WGS sequence"/>
</dbReference>
<keyword evidence="2" id="KW-0547">Nucleotide-binding</keyword>
<evidence type="ECO:0000313" key="5">
    <source>
        <dbReference type="EMBL" id="KGG79909.1"/>
    </source>
</evidence>
<protein>
    <submittedName>
        <fullName evidence="5">ABC transporter</fullName>
    </submittedName>
</protein>
<comment type="caution">
    <text evidence="5">The sequence shown here is derived from an EMBL/GenBank/DDBJ whole genome shotgun (WGS) entry which is preliminary data.</text>
</comment>
<dbReference type="CDD" id="cd03230">
    <property type="entry name" value="ABC_DR_subfamily_A"/>
    <property type="match status" value="1"/>
</dbReference>
<organism evidence="5 6">
    <name type="scientific">Caloranaerobacter azorensis H53214</name>
    <dbReference type="NCBI Taxonomy" id="1156417"/>
    <lineage>
        <taxon>Bacteria</taxon>
        <taxon>Bacillati</taxon>
        <taxon>Bacillota</taxon>
        <taxon>Tissierellia</taxon>
        <taxon>Tissierellales</taxon>
        <taxon>Thermohalobacteraceae</taxon>
        <taxon>Caloranaerobacter</taxon>
    </lineage>
</organism>
<dbReference type="InterPro" id="IPR003439">
    <property type="entry name" value="ABC_transporter-like_ATP-bd"/>
</dbReference>
<dbReference type="EMBL" id="AZTB01000050">
    <property type="protein sequence ID" value="KGG79909.1"/>
    <property type="molecule type" value="Genomic_DNA"/>
</dbReference>
<dbReference type="PANTHER" id="PTHR42939:SF1">
    <property type="entry name" value="ABC TRANSPORTER ATP-BINDING PROTEIN ALBC-RELATED"/>
    <property type="match status" value="1"/>
</dbReference>
<dbReference type="InterPro" id="IPR051782">
    <property type="entry name" value="ABC_Transporter_VariousFunc"/>
</dbReference>
<dbReference type="InterPro" id="IPR003593">
    <property type="entry name" value="AAA+_ATPase"/>
</dbReference>
<dbReference type="AlphaFoldDB" id="A0A096CTM5"/>
<dbReference type="SMART" id="SM00382">
    <property type="entry name" value="AAA"/>
    <property type="match status" value="1"/>
</dbReference>
<proteinExistence type="predicted"/>
<dbReference type="PANTHER" id="PTHR42939">
    <property type="entry name" value="ABC TRANSPORTER ATP-BINDING PROTEIN ALBC-RELATED"/>
    <property type="match status" value="1"/>
</dbReference>
<evidence type="ECO:0000313" key="6">
    <source>
        <dbReference type="Proteomes" id="UP000029622"/>
    </source>
</evidence>
<dbReference type="Gene3D" id="3.40.50.300">
    <property type="entry name" value="P-loop containing nucleotide triphosphate hydrolases"/>
    <property type="match status" value="1"/>
</dbReference>